<dbReference type="SUPFAM" id="SSF53098">
    <property type="entry name" value="Ribonuclease H-like"/>
    <property type="match status" value="1"/>
</dbReference>
<comment type="caution">
    <text evidence="20">The sequence shown here is derived from an EMBL/GenBank/DDBJ whole genome shotgun (WGS) entry which is preliminary data.</text>
</comment>
<evidence type="ECO:0000256" key="1">
    <source>
        <dbReference type="ARBA" id="ARBA00002180"/>
    </source>
</evidence>
<dbReference type="Pfam" id="PF25597">
    <property type="entry name" value="SH3_retrovirus"/>
    <property type="match status" value="1"/>
</dbReference>
<feature type="region of interest" description="Disordered" evidence="17">
    <location>
        <begin position="836"/>
        <end position="899"/>
    </location>
</feature>
<dbReference type="Pfam" id="PF22936">
    <property type="entry name" value="Pol_BBD"/>
    <property type="match status" value="1"/>
</dbReference>
<dbReference type="EMBL" id="SZYD01002529">
    <property type="protein sequence ID" value="KAC9449885.1"/>
    <property type="molecule type" value="Genomic_DNA"/>
</dbReference>
<dbReference type="InterPro" id="IPR025724">
    <property type="entry name" value="GAG-pre-integrase_dom"/>
</dbReference>
<dbReference type="InterPro" id="IPR001878">
    <property type="entry name" value="Znf_CCHC"/>
</dbReference>
<reference evidence="20 21" key="1">
    <citation type="submission" date="2019-05" db="EMBL/GenBank/DDBJ databases">
        <title>Mikania micrantha, genome provides insights into the molecular mechanism of rapid growth.</title>
        <authorList>
            <person name="Liu B."/>
        </authorList>
    </citation>
    <scope>NUCLEOTIDE SEQUENCE [LARGE SCALE GENOMIC DNA]</scope>
    <source>
        <strain evidence="20">NLD-2019</strain>
        <tissue evidence="20">Leaf</tissue>
    </source>
</reference>
<name>A0A5N6L843_9ASTR</name>
<feature type="region of interest" description="Disordered" evidence="17">
    <location>
        <begin position="1238"/>
        <end position="1259"/>
    </location>
</feature>
<keyword evidence="16" id="KW-0862">Zinc</keyword>
<evidence type="ECO:0000256" key="3">
    <source>
        <dbReference type="ARBA" id="ARBA00022670"/>
    </source>
</evidence>
<dbReference type="GO" id="GO:0003887">
    <property type="term" value="F:DNA-directed DNA polymerase activity"/>
    <property type="evidence" value="ECO:0007669"/>
    <property type="project" value="UniProtKB-KW"/>
</dbReference>
<dbReference type="GO" id="GO:0003964">
    <property type="term" value="F:RNA-directed DNA polymerase activity"/>
    <property type="evidence" value="ECO:0007669"/>
    <property type="project" value="UniProtKB-KW"/>
</dbReference>
<dbReference type="SMART" id="SM00343">
    <property type="entry name" value="ZnF_C2HC"/>
    <property type="match status" value="1"/>
</dbReference>
<feature type="compositionally biased region" description="Acidic residues" evidence="17">
    <location>
        <begin position="836"/>
        <end position="846"/>
    </location>
</feature>
<evidence type="ECO:0000256" key="6">
    <source>
        <dbReference type="ARBA" id="ARBA00022741"/>
    </source>
</evidence>
<dbReference type="GO" id="GO:0005524">
    <property type="term" value="F:ATP binding"/>
    <property type="evidence" value="ECO:0007669"/>
    <property type="project" value="UniProtKB-KW"/>
</dbReference>
<keyword evidence="16" id="KW-0863">Zinc-finger</keyword>
<protein>
    <recommendedName>
        <fullName evidence="22">Integrase catalytic domain-containing protein</fullName>
    </recommendedName>
</protein>
<dbReference type="Pfam" id="PF14223">
    <property type="entry name" value="Retrotran_gag_2"/>
    <property type="match status" value="1"/>
</dbReference>
<dbReference type="Gene3D" id="4.10.60.10">
    <property type="entry name" value="Zinc finger, CCHC-type"/>
    <property type="match status" value="1"/>
</dbReference>
<evidence type="ECO:0000256" key="7">
    <source>
        <dbReference type="ARBA" id="ARBA00022759"/>
    </source>
</evidence>
<keyword evidence="12" id="KW-0695">RNA-directed DNA polymerase</keyword>
<evidence type="ECO:0000259" key="18">
    <source>
        <dbReference type="PROSITE" id="PS50158"/>
    </source>
</evidence>
<feature type="compositionally biased region" description="Basic and acidic residues" evidence="17">
    <location>
        <begin position="1036"/>
        <end position="1047"/>
    </location>
</feature>
<keyword evidence="10" id="KW-0460">Magnesium</keyword>
<sequence length="1293" mass="147875">MGKSNKMEENGLGDREPPDPGVRGKFWKKRDVFDQESDDEKEEPMIGRQSGKEYGLRSQKNRMKKGSETRLKNKDIGIIQSVACIHKKNKVMAQHQATPLPPLPIFKGEGYEFWSIRMRTILMSQDLWEFISNGYNDEDNDRTRLREHKRRDARALSLIQQAVHDDIFSRIASAVTSKQAWSLLETEYQGDSKVKTIRLQGLRREFETLQMKENEMVADYLSRVMKNVTQKRTYGEPIKDQTVIEKVLRSLLPRWDHVVAAIEESKDLTVMTFDQLMGSLQAHEGRVNRGVELSGGAGDEQAFQVASNPINYRNDDRMRMRGRGSVRSRGRGRGRSFGRGRIQCYNCNQFGHIKADCWNEPQAQAAVQDEEDDEEYRLFMAIGCEKNCEQDVWFLDSGCSNHMTPKRDIFTCMYNTPKHHVKLGNGKSIQVENKGKIKLEVEAGKYRVLDDVQFAPELGYNLLSVGQLMKAGYRLSFDEDKCTITHKQTGDIMSVIWRSSNNLFPLDVSRPRSRLNSKALTVTSENESLLWHLRFGHLHEKGLKMLSQQEMVHGLPSIKQWPTCEGCMLGKQTRKPFPKDAWRASQLLQLVHADLCGPMQVKSLGGSSYFFLLTDDYSRMSWVFFLSQKSEAFDKFKVFKARVEMESGKKIVNLRTDRGGEFCSKDFTKFCNECGVQRSLTAPYTPEQNGVAERKNRTVKEMMRSMIHAKGLSEMFWGEAVATAVYILNRSPTKAVEGKTPYEVWTGRKPSVRHFKIFGSVGYYVKPRSQRRALDSKSEKCVFMGYCSQSKAYRLFDIDTQKIIISRDVTVDENSKWEVDENGLPMAVVQVSFNEDDGDNSVEVDNDGLNSPPTQGVQGTQSPHVSDSTGRQNSNGSTQVNQGSTSGSTSSSNSQENSPIRLKNLDEVYDNYASHYLMDPKDKENLSYLVNYGNKSEDTRNGEEGKRPEREDPSAKNKDSLHGMKENLPGGDMMESNEDMDKVTMQNVEHQCELNRIPQEISGTSINMQYVEEELHATKKVEETETKAMEAQSTPKLDKREKVKDDNNHVAVRSNSKRKVIVEKQNRNPIEINFAGSIYDGEEETNKRKKSKQLNEKQPVEDQTGGGNWKKKHKIWSSRNRIEAKNMPKPKFNSNFRPIQLTDNFFMNSNYQTGDNSFVINRKVSSRHKTLRTILRERQLLGTGKGNELYESTGMNAYFTLRNSMRSETNLTPIEFKSIRNQNPKEPNVNLESNMGKEMNKSETQGENPKISYADMVNGKNDTSNKFKVQYYPPPPNNFAKWAKSCYDQSRSH</sequence>
<dbReference type="Gene3D" id="3.30.420.10">
    <property type="entry name" value="Ribonuclease H-like superfamily/Ribonuclease H"/>
    <property type="match status" value="1"/>
</dbReference>
<dbReference type="GO" id="GO:0003676">
    <property type="term" value="F:nucleic acid binding"/>
    <property type="evidence" value="ECO:0007669"/>
    <property type="project" value="InterPro"/>
</dbReference>
<evidence type="ECO:0000256" key="11">
    <source>
        <dbReference type="ARBA" id="ARBA00022908"/>
    </source>
</evidence>
<feature type="compositionally biased region" description="Low complexity" evidence="17">
    <location>
        <begin position="876"/>
        <end position="898"/>
    </location>
</feature>
<keyword evidence="2" id="KW-1188">Viral release from host cell</keyword>
<accession>A0A5N6L843</accession>
<keyword evidence="7" id="KW-0255">Endonuclease</keyword>
<dbReference type="SUPFAM" id="SSF57756">
    <property type="entry name" value="Retrovirus zinc finger-like domains"/>
    <property type="match status" value="1"/>
</dbReference>
<feature type="region of interest" description="Disordered" evidence="17">
    <location>
        <begin position="1"/>
        <end position="72"/>
    </location>
</feature>
<keyword evidence="15" id="KW-0233">DNA recombination</keyword>
<keyword evidence="6" id="KW-0547">Nucleotide-binding</keyword>
<dbReference type="InterPro" id="IPR001584">
    <property type="entry name" value="Integrase_cat-core"/>
</dbReference>
<keyword evidence="13" id="KW-0239">DNA-directed DNA polymerase</keyword>
<dbReference type="Proteomes" id="UP000326396">
    <property type="component" value="Unassembled WGS sequence"/>
</dbReference>
<keyword evidence="8" id="KW-0378">Hydrolase</keyword>
<dbReference type="GO" id="GO:0008233">
    <property type="term" value="F:peptidase activity"/>
    <property type="evidence" value="ECO:0007669"/>
    <property type="project" value="UniProtKB-KW"/>
</dbReference>
<evidence type="ECO:0008006" key="22">
    <source>
        <dbReference type="Google" id="ProtNLM"/>
    </source>
</evidence>
<feature type="region of interest" description="Disordered" evidence="17">
    <location>
        <begin position="1027"/>
        <end position="1047"/>
    </location>
</feature>
<feature type="compositionally biased region" description="Basic and acidic residues" evidence="17">
    <location>
        <begin position="1"/>
        <end position="18"/>
    </location>
</feature>
<feature type="compositionally biased region" description="Basic and acidic residues" evidence="17">
    <location>
        <begin position="935"/>
        <end position="965"/>
    </location>
</feature>
<dbReference type="GO" id="GO:0008270">
    <property type="term" value="F:zinc ion binding"/>
    <property type="evidence" value="ECO:0007669"/>
    <property type="project" value="UniProtKB-KW"/>
</dbReference>
<feature type="compositionally biased region" description="Polar residues" evidence="17">
    <location>
        <begin position="848"/>
        <end position="875"/>
    </location>
</feature>
<evidence type="ECO:0000256" key="10">
    <source>
        <dbReference type="ARBA" id="ARBA00022842"/>
    </source>
</evidence>
<dbReference type="Pfam" id="PF00098">
    <property type="entry name" value="zf-CCHC"/>
    <property type="match status" value="1"/>
</dbReference>
<dbReference type="Pfam" id="PF13976">
    <property type="entry name" value="gag_pre-integrs"/>
    <property type="match status" value="1"/>
</dbReference>
<keyword evidence="9" id="KW-0067">ATP-binding</keyword>
<keyword evidence="13" id="KW-0808">Transferase</keyword>
<dbReference type="GO" id="GO:0006310">
    <property type="term" value="P:DNA recombination"/>
    <property type="evidence" value="ECO:0007669"/>
    <property type="project" value="UniProtKB-KW"/>
</dbReference>
<feature type="region of interest" description="Disordered" evidence="17">
    <location>
        <begin position="933"/>
        <end position="973"/>
    </location>
</feature>
<dbReference type="OrthoDB" id="8063676at2759"/>
<evidence type="ECO:0000256" key="12">
    <source>
        <dbReference type="ARBA" id="ARBA00022918"/>
    </source>
</evidence>
<keyword evidence="21" id="KW-1185">Reference proteome</keyword>
<dbReference type="InterPro" id="IPR057670">
    <property type="entry name" value="SH3_retrovirus"/>
</dbReference>
<evidence type="ECO:0000256" key="4">
    <source>
        <dbReference type="ARBA" id="ARBA00022722"/>
    </source>
</evidence>
<gene>
    <name evidence="20" type="ORF">E3N88_45811</name>
</gene>
<keyword evidence="5" id="KW-0479">Metal-binding</keyword>
<dbReference type="PROSITE" id="PS50158">
    <property type="entry name" value="ZF_CCHC"/>
    <property type="match status" value="1"/>
</dbReference>
<evidence type="ECO:0000256" key="15">
    <source>
        <dbReference type="ARBA" id="ARBA00023172"/>
    </source>
</evidence>
<evidence type="ECO:0000256" key="16">
    <source>
        <dbReference type="PROSITE-ProRule" id="PRU00047"/>
    </source>
</evidence>
<feature type="domain" description="Integrase catalytic" evidence="19">
    <location>
        <begin position="574"/>
        <end position="749"/>
    </location>
</feature>
<keyword evidence="14" id="KW-0917">Virion maturation</keyword>
<keyword evidence="4" id="KW-0540">Nuclease</keyword>
<dbReference type="PROSITE" id="PS50994">
    <property type="entry name" value="INTEGRASE"/>
    <property type="match status" value="1"/>
</dbReference>
<dbReference type="InterPro" id="IPR036397">
    <property type="entry name" value="RNaseH_sf"/>
</dbReference>
<keyword evidence="11" id="KW-0229">DNA integration</keyword>
<dbReference type="InterPro" id="IPR054722">
    <property type="entry name" value="PolX-like_BBD"/>
</dbReference>
<organism evidence="20 21">
    <name type="scientific">Mikania micrantha</name>
    <name type="common">bitter vine</name>
    <dbReference type="NCBI Taxonomy" id="192012"/>
    <lineage>
        <taxon>Eukaryota</taxon>
        <taxon>Viridiplantae</taxon>
        <taxon>Streptophyta</taxon>
        <taxon>Embryophyta</taxon>
        <taxon>Tracheophyta</taxon>
        <taxon>Spermatophyta</taxon>
        <taxon>Magnoliopsida</taxon>
        <taxon>eudicotyledons</taxon>
        <taxon>Gunneridae</taxon>
        <taxon>Pentapetalae</taxon>
        <taxon>asterids</taxon>
        <taxon>campanulids</taxon>
        <taxon>Asterales</taxon>
        <taxon>Asteraceae</taxon>
        <taxon>Asteroideae</taxon>
        <taxon>Heliantheae alliance</taxon>
        <taxon>Eupatorieae</taxon>
        <taxon>Mikania</taxon>
    </lineage>
</organism>
<evidence type="ECO:0000256" key="9">
    <source>
        <dbReference type="ARBA" id="ARBA00022840"/>
    </source>
</evidence>
<dbReference type="InterPro" id="IPR012337">
    <property type="entry name" value="RNaseH-like_sf"/>
</dbReference>
<dbReference type="GO" id="GO:0004519">
    <property type="term" value="F:endonuclease activity"/>
    <property type="evidence" value="ECO:0007669"/>
    <property type="project" value="UniProtKB-KW"/>
</dbReference>
<dbReference type="PANTHER" id="PTHR42648:SF11">
    <property type="entry name" value="TRANSPOSON TY4-P GAG-POL POLYPROTEIN"/>
    <property type="match status" value="1"/>
</dbReference>
<evidence type="ECO:0000313" key="21">
    <source>
        <dbReference type="Proteomes" id="UP000326396"/>
    </source>
</evidence>
<feature type="region of interest" description="Disordered" evidence="17">
    <location>
        <begin position="1082"/>
        <end position="1113"/>
    </location>
</feature>
<dbReference type="Pfam" id="PF00665">
    <property type="entry name" value="rve"/>
    <property type="match status" value="1"/>
</dbReference>
<keyword evidence="13" id="KW-0548">Nucleotidyltransferase</keyword>
<comment type="function">
    <text evidence="1">The aspartyl protease (PR) mediates the proteolytic cleavages of the Gag and Gag-Pol polyproteins after assembly of the VLP.</text>
</comment>
<evidence type="ECO:0000259" key="19">
    <source>
        <dbReference type="PROSITE" id="PS50994"/>
    </source>
</evidence>
<evidence type="ECO:0000256" key="14">
    <source>
        <dbReference type="ARBA" id="ARBA00023113"/>
    </source>
</evidence>
<evidence type="ECO:0000313" key="20">
    <source>
        <dbReference type="EMBL" id="KAC9449885.1"/>
    </source>
</evidence>
<dbReference type="InterPro" id="IPR039537">
    <property type="entry name" value="Retrotran_Ty1/copia-like"/>
</dbReference>
<proteinExistence type="predicted"/>
<evidence type="ECO:0000256" key="5">
    <source>
        <dbReference type="ARBA" id="ARBA00022723"/>
    </source>
</evidence>
<feature type="domain" description="CCHC-type" evidence="18">
    <location>
        <begin position="344"/>
        <end position="357"/>
    </location>
</feature>
<dbReference type="GO" id="GO:0015074">
    <property type="term" value="P:DNA integration"/>
    <property type="evidence" value="ECO:0007669"/>
    <property type="project" value="UniProtKB-KW"/>
</dbReference>
<evidence type="ECO:0000256" key="8">
    <source>
        <dbReference type="ARBA" id="ARBA00022801"/>
    </source>
</evidence>
<evidence type="ECO:0000256" key="17">
    <source>
        <dbReference type="SAM" id="MobiDB-lite"/>
    </source>
</evidence>
<dbReference type="GO" id="GO:0006508">
    <property type="term" value="P:proteolysis"/>
    <property type="evidence" value="ECO:0007669"/>
    <property type="project" value="UniProtKB-KW"/>
</dbReference>
<keyword evidence="3" id="KW-0645">Protease</keyword>
<evidence type="ECO:0000256" key="2">
    <source>
        <dbReference type="ARBA" id="ARBA00022612"/>
    </source>
</evidence>
<dbReference type="PANTHER" id="PTHR42648">
    <property type="entry name" value="TRANSPOSASE, PUTATIVE-RELATED"/>
    <property type="match status" value="1"/>
</dbReference>
<dbReference type="InterPro" id="IPR036875">
    <property type="entry name" value="Znf_CCHC_sf"/>
</dbReference>
<evidence type="ECO:0000256" key="13">
    <source>
        <dbReference type="ARBA" id="ARBA00022932"/>
    </source>
</evidence>